<feature type="compositionally biased region" description="Acidic residues" evidence="4">
    <location>
        <begin position="613"/>
        <end position="633"/>
    </location>
</feature>
<evidence type="ECO:0000256" key="2">
    <source>
        <dbReference type="ARBA" id="ARBA00023043"/>
    </source>
</evidence>
<keyword evidence="6" id="KW-1185">Reference proteome</keyword>
<evidence type="ECO:0000256" key="1">
    <source>
        <dbReference type="ARBA" id="ARBA00022737"/>
    </source>
</evidence>
<dbReference type="Proteomes" id="UP000008370">
    <property type="component" value="Unassembled WGS sequence"/>
</dbReference>
<name>K5W554_PHACS</name>
<dbReference type="SUPFAM" id="SSF48403">
    <property type="entry name" value="Ankyrin repeat"/>
    <property type="match status" value="2"/>
</dbReference>
<keyword evidence="2 3" id="KW-0040">ANK repeat</keyword>
<evidence type="ECO:0000313" key="5">
    <source>
        <dbReference type="EMBL" id="EKM59033.1"/>
    </source>
</evidence>
<sequence>MHQNAEAAAFLSRVAQLPPGPGISLEDVLKPSLEDEAELRKLFAQDKKNSRLLDPHVGLVNVFDAPEDIRKTRARVVANEEDLSAKYVMPLSEDCRRKDGAPAMVASLDEFKKNWAIFTEGSLSQLADWSNIVAAGGSVQACLAPVPDSAKASKRTLRKYFHNRAFPTSDVDLFLYGLTPEQAEVKINSIYEAVRDSIPWDVTCIRTKHTVSIHSQYPYRAVQIVLRLYQSPAEILAGFDVDAPCCAFDGEHVWANPRAIVAMMRQCNTTDITRRSPSYEVRLTKYSSRDFEVYVSQLNRADIDPTIFERSIVRIQGLARLLVLEKLTTAKDRESYVQSRRQIRGRPQPRDFWRRLLKKRYKGDLKADIDAGLEMSDYDVVSLHIPYGPGWDARRIEKLVYQTDLGMNSPYNPKNKGRRLHRHAAFFGTMPECMNDCCEHCPKPKNDEERALQEEEDKSYVRGRAQFIVEDPGRQSISGSFNPIDDGEWSGQAYIGESEKFFNAIAAHDRDTIAAAIKDGIDVNRRDQVGRTPLQVAIMSKATEIACGLIDADARMTARLVDGRTALHLAAQLNLTEIVRKLLDRSAINEEEAKEEEEKATAKDKDAKMVDSDKDEDEEMRDSSDDDWSSEDEDGKKKKEGEAEGDDGLIPEEDEEEPDVFHIDVTDWDYSLTALNYAVAFGSISAVEQLLTAGANPKIVTQPKHSWSVRYCHPLILAAAAEDDEKACLAAEKLIAAGAVTSEADENLYTLLHRAVAASRPQLLTTLLKADPNAKAVLNIPWMDDYSTAVFPISTAVRIGSYSTLAVLLAHGGKVVITRDEFQKARDLKMKNNGRAPEKFLSNVAMPIEVAMANYDEVVHLLVALGAEVNLPLRESLRCAGEQRDEHYTPLDYSLAIVSKIEEAKKPEPPKQIIIQRPSVPFRAGRRRLITASANAAINVIQNDAAPATDLETPIWKTESLKVLAEYERLQEEKITQPTNYQQTAYLDEVQEYFNGVVATLQTHQGKRGGEVFRGKMPDSDARLRPLENRLPRYYTSNYRYSFGLNGPYGFHRHGMQEGSGMINELAARYEELFVACWSGNNAKIQKLCLPRQSGKTQETPLQISCHWGDSYRGFTPLFLAVLRRHWDTAKLILAIASAQYSPNDEAQTTTAFVLGRNLALAGDSDEEDAENDSDVDVDEDMEPEEDINLVDIAKKPSQVHTKTAPQHMLNNVTTPYICKDGQEYCKTLINKTIDDDDFEAFAQILDLYNSLPGKPVPGNILSSLVWKDRPAMLDEFIRRTGQGFTLTEREASQTSQSQEEEDDDDPDHRVYLGLNVHGMKRKDLVKGDPRNRRQHPQEDEDPIVWTAAKLGAIGVVRYLASDQPLAAYKYYASAHGDAHAKLLRRIPDLAAILPEKLGWTTTSLNETVASAAIFGGKIDILQALCSIRGKEIENALHLKHRTLGYNSLLAAARFSDNIELFDFLLSKGVSPLETDINGYNIVHMLIALDNNAGALKLLKHALKHLPKEITARLLRQQTKDDLNTPLHLAVTKTRIDLVELLLEAGASSFLVREAGGSTPLHLAVKSNFPRITKLLAEAGPAEVLALEDGVGNTPLEYATRQVFLEKMNGACGSIVMPQDLHLNYHRRPFDLTKQEAELPRLRATIEQLRRDGRLSAGTKLAKELAAFADRLEAKIARERDAEEARRNEEEAKAKAKTPNEAFAPPKDSPDVTETLKVLTEALAARPTLRQLIHVSDVHLSVSKSIEQFQQDKKAADYKDDDGIPEEEEVITSRLSSSYSLVQNFRVRRRGRRFF</sequence>
<dbReference type="HOGENOM" id="CLU_003548_0_0_1"/>
<protein>
    <recommendedName>
        <fullName evidence="7">Ankyrin repeat protein</fullName>
    </recommendedName>
</protein>
<dbReference type="Pfam" id="PF00023">
    <property type="entry name" value="Ank"/>
    <property type="match status" value="1"/>
</dbReference>
<feature type="region of interest" description="Disordered" evidence="4">
    <location>
        <begin position="589"/>
        <end position="658"/>
    </location>
</feature>
<feature type="repeat" description="ANK" evidence="3">
    <location>
        <begin position="1556"/>
        <end position="1580"/>
    </location>
</feature>
<dbReference type="InterPro" id="IPR002110">
    <property type="entry name" value="Ankyrin_rpt"/>
</dbReference>
<evidence type="ECO:0000313" key="6">
    <source>
        <dbReference type="Proteomes" id="UP000008370"/>
    </source>
</evidence>
<dbReference type="EMBL" id="JH930469">
    <property type="protein sequence ID" value="EKM59033.1"/>
    <property type="molecule type" value="Genomic_DNA"/>
</dbReference>
<evidence type="ECO:0008006" key="7">
    <source>
        <dbReference type="Google" id="ProtNLM"/>
    </source>
</evidence>
<dbReference type="KEGG" id="pco:PHACADRAFT_205211"/>
<dbReference type="GeneID" id="18912341"/>
<feature type="repeat" description="ANK" evidence="3">
    <location>
        <begin position="562"/>
        <end position="587"/>
    </location>
</feature>
<accession>K5W554</accession>
<dbReference type="SMART" id="SM00248">
    <property type="entry name" value="ANK"/>
    <property type="match status" value="11"/>
</dbReference>
<evidence type="ECO:0000256" key="4">
    <source>
        <dbReference type="SAM" id="MobiDB-lite"/>
    </source>
</evidence>
<dbReference type="PROSITE" id="PS50297">
    <property type="entry name" value="ANK_REP_REGION"/>
    <property type="match status" value="3"/>
</dbReference>
<feature type="region of interest" description="Disordered" evidence="4">
    <location>
        <begin position="1680"/>
        <end position="1711"/>
    </location>
</feature>
<feature type="compositionally biased region" description="Basic and acidic residues" evidence="4">
    <location>
        <begin position="1680"/>
        <end position="1694"/>
    </location>
</feature>
<feature type="repeat" description="ANK" evidence="3">
    <location>
        <begin position="670"/>
        <end position="702"/>
    </location>
</feature>
<dbReference type="Gene3D" id="1.25.40.20">
    <property type="entry name" value="Ankyrin repeat-containing domain"/>
    <property type="match status" value="3"/>
</dbReference>
<reference evidence="5 6" key="1">
    <citation type="journal article" date="2012" name="BMC Genomics">
        <title>Comparative genomics of the white-rot fungi, Phanerochaete carnosa and P. chrysosporium, to elucidate the genetic basis of the distinct wood types they colonize.</title>
        <authorList>
            <person name="Suzuki H."/>
            <person name="MacDonald J."/>
            <person name="Syed K."/>
            <person name="Salamov A."/>
            <person name="Hori C."/>
            <person name="Aerts A."/>
            <person name="Henrissat B."/>
            <person name="Wiebenga A."/>
            <person name="vanKuyk P.A."/>
            <person name="Barry K."/>
            <person name="Lindquist E."/>
            <person name="LaButti K."/>
            <person name="Lapidus A."/>
            <person name="Lucas S."/>
            <person name="Coutinho P."/>
            <person name="Gong Y."/>
            <person name="Samejima M."/>
            <person name="Mahadevan R."/>
            <person name="Abou-Zaid M."/>
            <person name="de Vries R.P."/>
            <person name="Igarashi K."/>
            <person name="Yadav J.S."/>
            <person name="Grigoriev I.V."/>
            <person name="Master E.R."/>
        </authorList>
    </citation>
    <scope>NUCLEOTIDE SEQUENCE [LARGE SCALE GENOMIC DNA]</scope>
    <source>
        <strain evidence="5 6">HHB-10118-sp</strain>
    </source>
</reference>
<evidence type="ECO:0000256" key="3">
    <source>
        <dbReference type="PROSITE-ProRule" id="PRU00023"/>
    </source>
</evidence>
<feature type="region of interest" description="Disordered" evidence="4">
    <location>
        <begin position="1285"/>
        <end position="1311"/>
    </location>
</feature>
<feature type="compositionally biased region" description="Acidic residues" evidence="4">
    <location>
        <begin position="643"/>
        <end position="658"/>
    </location>
</feature>
<gene>
    <name evidence="5" type="ORF">PHACADRAFT_205211</name>
</gene>
<dbReference type="Pfam" id="PF12796">
    <property type="entry name" value="Ank_2"/>
    <property type="match status" value="2"/>
</dbReference>
<dbReference type="RefSeq" id="XP_007391613.1">
    <property type="nucleotide sequence ID" value="XM_007391551.1"/>
</dbReference>
<dbReference type="InterPro" id="IPR036770">
    <property type="entry name" value="Ankyrin_rpt-contain_sf"/>
</dbReference>
<proteinExistence type="predicted"/>
<keyword evidence="1" id="KW-0677">Repeat</keyword>
<feature type="compositionally biased region" description="Basic and acidic residues" evidence="4">
    <location>
        <begin position="596"/>
        <end position="612"/>
    </location>
</feature>
<dbReference type="PROSITE" id="PS50088">
    <property type="entry name" value="ANK_REPEAT"/>
    <property type="match status" value="4"/>
</dbReference>
<dbReference type="InParanoid" id="K5W554"/>
<dbReference type="OrthoDB" id="539213at2759"/>
<feature type="repeat" description="ANK" evidence="3">
    <location>
        <begin position="1522"/>
        <end position="1554"/>
    </location>
</feature>
<dbReference type="PANTHER" id="PTHR24198">
    <property type="entry name" value="ANKYRIN REPEAT AND PROTEIN KINASE DOMAIN-CONTAINING PROTEIN"/>
    <property type="match status" value="1"/>
</dbReference>
<organism evidence="5 6">
    <name type="scientific">Phanerochaete carnosa (strain HHB-10118-sp)</name>
    <name type="common">White-rot fungus</name>
    <name type="synonym">Peniophora carnosa</name>
    <dbReference type="NCBI Taxonomy" id="650164"/>
    <lineage>
        <taxon>Eukaryota</taxon>
        <taxon>Fungi</taxon>
        <taxon>Dikarya</taxon>
        <taxon>Basidiomycota</taxon>
        <taxon>Agaricomycotina</taxon>
        <taxon>Agaricomycetes</taxon>
        <taxon>Polyporales</taxon>
        <taxon>Phanerochaetaceae</taxon>
        <taxon>Phanerochaete</taxon>
    </lineage>
</organism>
<dbReference type="PANTHER" id="PTHR24198:SF165">
    <property type="entry name" value="ANKYRIN REPEAT-CONTAINING PROTEIN-RELATED"/>
    <property type="match status" value="1"/>
</dbReference>